<keyword evidence="3" id="KW-1185">Reference proteome</keyword>
<accession>A0ABT2RHR7</accession>
<dbReference type="PROSITE" id="PS51257">
    <property type="entry name" value="PROKAR_LIPOPROTEIN"/>
    <property type="match status" value="1"/>
</dbReference>
<gene>
    <name evidence="2" type="ORF">OCV99_00025</name>
</gene>
<feature type="signal peptide" evidence="1">
    <location>
        <begin position="1"/>
        <end position="20"/>
    </location>
</feature>
<dbReference type="EMBL" id="JAOQJU010000001">
    <property type="protein sequence ID" value="MCU6684956.1"/>
    <property type="molecule type" value="Genomic_DNA"/>
</dbReference>
<feature type="chain" id="PRO_5046035287" description="Lipoprotein" evidence="1">
    <location>
        <begin position="21"/>
        <end position="131"/>
    </location>
</feature>
<proteinExistence type="predicted"/>
<organism evidence="2 3">
    <name type="scientific">Dorea acetigenes</name>
    <dbReference type="NCBI Taxonomy" id="2981787"/>
    <lineage>
        <taxon>Bacteria</taxon>
        <taxon>Bacillati</taxon>
        <taxon>Bacillota</taxon>
        <taxon>Clostridia</taxon>
        <taxon>Lachnospirales</taxon>
        <taxon>Lachnospiraceae</taxon>
        <taxon>Dorea</taxon>
    </lineage>
</organism>
<keyword evidence="1" id="KW-0732">Signal</keyword>
<dbReference type="Proteomes" id="UP001652431">
    <property type="component" value="Unassembled WGS sequence"/>
</dbReference>
<evidence type="ECO:0008006" key="4">
    <source>
        <dbReference type="Google" id="ProtNLM"/>
    </source>
</evidence>
<comment type="caution">
    <text evidence="2">The sequence shown here is derived from an EMBL/GenBank/DDBJ whole genome shotgun (WGS) entry which is preliminary data.</text>
</comment>
<evidence type="ECO:0000256" key="1">
    <source>
        <dbReference type="SAM" id="SignalP"/>
    </source>
</evidence>
<evidence type="ECO:0000313" key="2">
    <source>
        <dbReference type="EMBL" id="MCU6684956.1"/>
    </source>
</evidence>
<dbReference type="RefSeq" id="WP_158367092.1">
    <property type="nucleotide sequence ID" value="NZ_JAOQJU010000001.1"/>
</dbReference>
<reference evidence="2 3" key="1">
    <citation type="journal article" date="2021" name="ISME Commun">
        <title>Automated analysis of genomic sequences facilitates high-throughput and comprehensive description of bacteria.</title>
        <authorList>
            <person name="Hitch T.C.A."/>
        </authorList>
    </citation>
    <scope>NUCLEOTIDE SEQUENCE [LARGE SCALE GENOMIC DNA]</scope>
    <source>
        <strain evidence="2 3">Sanger_03</strain>
    </source>
</reference>
<sequence>MKKKFLLTLFFIILCLPVLTGCRNTNNKSSYFAEESVEFLSQAVDDVTLHSNSAVPGEIPAENLRRFSVLKSELEDVEEKIEHYDDYIESQYLQGGLSYTDYQAQEYELEKLEEKLNISEERLAYDFKAHK</sequence>
<protein>
    <recommendedName>
        <fullName evidence="4">Lipoprotein</fullName>
    </recommendedName>
</protein>
<name>A0ABT2RHR7_9FIRM</name>
<evidence type="ECO:0000313" key="3">
    <source>
        <dbReference type="Proteomes" id="UP001652431"/>
    </source>
</evidence>